<dbReference type="SUPFAM" id="SSF109604">
    <property type="entry name" value="HD-domain/PDEase-like"/>
    <property type="match status" value="2"/>
</dbReference>
<feature type="transmembrane region" description="Helical" evidence="1">
    <location>
        <begin position="12"/>
        <end position="31"/>
    </location>
</feature>
<dbReference type="SUPFAM" id="SSF55781">
    <property type="entry name" value="GAF domain-like"/>
    <property type="match status" value="1"/>
</dbReference>
<evidence type="ECO:0000259" key="3">
    <source>
        <dbReference type="PROSITE" id="PS51832"/>
    </source>
</evidence>
<dbReference type="InterPro" id="IPR037522">
    <property type="entry name" value="HD_GYP_dom"/>
</dbReference>
<organism evidence="4 5">
    <name type="scientific">Halopseudomonas oceani</name>
    <dbReference type="NCBI Taxonomy" id="1708783"/>
    <lineage>
        <taxon>Bacteria</taxon>
        <taxon>Pseudomonadati</taxon>
        <taxon>Pseudomonadota</taxon>
        <taxon>Gammaproteobacteria</taxon>
        <taxon>Pseudomonadales</taxon>
        <taxon>Pseudomonadaceae</taxon>
        <taxon>Halopseudomonas</taxon>
    </lineage>
</organism>
<gene>
    <name evidence="4" type="ORF">C1949_07760</name>
</gene>
<feature type="domain" description="HAMP" evidence="2">
    <location>
        <begin position="364"/>
        <end position="417"/>
    </location>
</feature>
<keyword evidence="1" id="KW-1133">Transmembrane helix</keyword>
<dbReference type="PROSITE" id="PS50885">
    <property type="entry name" value="HAMP"/>
    <property type="match status" value="1"/>
</dbReference>
<dbReference type="SMART" id="SM00471">
    <property type="entry name" value="HDc"/>
    <property type="match status" value="1"/>
</dbReference>
<feature type="domain" description="HD-GYP" evidence="3">
    <location>
        <begin position="712"/>
        <end position="933"/>
    </location>
</feature>
<dbReference type="CDD" id="cd00077">
    <property type="entry name" value="HDc"/>
    <property type="match status" value="1"/>
</dbReference>
<comment type="caution">
    <text evidence="4">The sequence shown here is derived from an EMBL/GenBank/DDBJ whole genome shotgun (WGS) entry which is preliminary data.</text>
</comment>
<protein>
    <submittedName>
        <fullName evidence="4">Phosphohydrolase</fullName>
    </submittedName>
</protein>
<keyword evidence="1" id="KW-0812">Transmembrane</keyword>
<dbReference type="AlphaFoldDB" id="A0A2P4EWG8"/>
<dbReference type="RefSeq" id="WP_104737907.1">
    <property type="nucleotide sequence ID" value="NZ_BMHR01000001.1"/>
</dbReference>
<dbReference type="Proteomes" id="UP000243451">
    <property type="component" value="Unassembled WGS sequence"/>
</dbReference>
<dbReference type="GO" id="GO:0007165">
    <property type="term" value="P:signal transduction"/>
    <property type="evidence" value="ECO:0007669"/>
    <property type="project" value="InterPro"/>
</dbReference>
<evidence type="ECO:0000259" key="2">
    <source>
        <dbReference type="PROSITE" id="PS50885"/>
    </source>
</evidence>
<dbReference type="InterPro" id="IPR003607">
    <property type="entry name" value="HD/PDEase_dom"/>
</dbReference>
<evidence type="ECO:0000313" key="4">
    <source>
        <dbReference type="EMBL" id="POB04306.1"/>
    </source>
</evidence>
<keyword evidence="1" id="KW-0472">Membrane</keyword>
<dbReference type="Pfam" id="PF13487">
    <property type="entry name" value="HD_5"/>
    <property type="match status" value="1"/>
</dbReference>
<keyword evidence="4" id="KW-0378">Hydrolase</keyword>
<dbReference type="EMBL" id="PPSK01000005">
    <property type="protein sequence ID" value="POB04306.1"/>
    <property type="molecule type" value="Genomic_DNA"/>
</dbReference>
<sequence>MKRVRPWITLQGLIAVSIVICLLTMLAVTAFQGYRGARAVLVAAAADSARQFGALLDERADRLLTPSENALRLLVHDPLVSARTLSDRVDRLPALVQLLRDGTAVSAVYAGYPDGDFFLVRRVPEGGIDGYNLPEGTHFLAQSIERDGEGLRGRWLFFDKELHQMGSRPVPEYRYDPRTRPWYQMAQQSAEVVLTEPYLYFTTHQVGLTMALRSQLTATVLGLDAAVDDLAVEVKDMHLTPGTEMAIVSGNRVVAYPDVDRLIVLEGAESPRLATIDELNVPVLSELAAMRIGSSEVRRLPREDGDWYVISLPLSRIGEDLGRVLIAMPGRELLSGVVNILKHQAVWALVLMLLLVLIGWALGQRLGGPLKSLADQVGYLADMDFSQKIGVRSRIREVSELGQVLGRMASAIHHFQQISLALSREARLERMLDEVLGHLIEMAKGRGGAVFLYEEKSAELVLASGINADHYPQSILLDEELRSKPERVLATRLDRDHRYLTLALRDRRESLIGVLAVEVSPLLSGKALRSLRQFLDSLSGTLAVAIETRQLFDDQRRLMESIIRLLATAIDAKSPYTGGHCDRVPQLAEMLLNRALSAENGSLADFSMDEDERYAFRIAAWMHDCGKITSPEYVVDKATKLETIYNRIHEIRTRFEVLWRDAEIRYWQGRADGQDEAALAAELAQTHARLQAEFAEVAKANVGGEFMRDEDIAQLQQIARQTWTRHFDDRLGLSQQEMRQLEAVPELPLPVVEQLLSDKPEHKVPWGDRKPPVASDDPRNEWGFDMEPPEYSFDLGELHNLSIQRGTLTAEERFKINDHIVQTLIMLSTLPFPRALRNVPQLAATHHEKLDGTGYPRRLGEDQLSVQDRVLAIADIFEALTAADRPYKSAKTLSEAVKIMLFMAKDRHIDPTLLALFLRTGVHEQYGQLFLSGFQRDDVDVSECLAQLREWGLISEQDSQPLA</sequence>
<accession>A0A2P4EWG8</accession>
<evidence type="ECO:0000313" key="5">
    <source>
        <dbReference type="Proteomes" id="UP000243451"/>
    </source>
</evidence>
<dbReference type="GO" id="GO:0016020">
    <property type="term" value="C:membrane"/>
    <property type="evidence" value="ECO:0007669"/>
    <property type="project" value="InterPro"/>
</dbReference>
<dbReference type="Gene3D" id="1.10.3210.10">
    <property type="entry name" value="Hypothetical protein af1432"/>
    <property type="match status" value="2"/>
</dbReference>
<dbReference type="PANTHER" id="PTHR43155">
    <property type="entry name" value="CYCLIC DI-GMP PHOSPHODIESTERASE PA4108-RELATED"/>
    <property type="match status" value="1"/>
</dbReference>
<keyword evidence="5" id="KW-1185">Reference proteome</keyword>
<proteinExistence type="predicted"/>
<dbReference type="OrthoDB" id="9764808at2"/>
<evidence type="ECO:0000256" key="1">
    <source>
        <dbReference type="SAM" id="Phobius"/>
    </source>
</evidence>
<reference evidence="4 5" key="1">
    <citation type="submission" date="2018-01" db="EMBL/GenBank/DDBJ databases">
        <title>Draft genome of the type strain Pseudomonas oceani DSM 100277 isolated from the deep water in Okinawa trough, northwestern Pacific Ocean.</title>
        <authorList>
            <person name="Gomila M."/>
            <person name="Mulet M."/>
            <person name="Garcia-Valdes E."/>
            <person name="Lalucat J."/>
        </authorList>
    </citation>
    <scope>NUCLEOTIDE SEQUENCE [LARGE SCALE GENOMIC DNA]</scope>
    <source>
        <strain evidence="4 5">DSM 100277</strain>
    </source>
</reference>
<name>A0A2P4EWG8_9GAMM</name>
<dbReference type="PANTHER" id="PTHR43155:SF2">
    <property type="entry name" value="CYCLIC DI-GMP PHOSPHODIESTERASE PA4108"/>
    <property type="match status" value="1"/>
</dbReference>
<dbReference type="PROSITE" id="PS51832">
    <property type="entry name" value="HD_GYP"/>
    <property type="match status" value="1"/>
</dbReference>
<dbReference type="Gene3D" id="3.30.450.20">
    <property type="entry name" value="PAS domain"/>
    <property type="match status" value="2"/>
</dbReference>
<dbReference type="Gene3D" id="6.10.340.10">
    <property type="match status" value="1"/>
</dbReference>
<dbReference type="InterPro" id="IPR003660">
    <property type="entry name" value="HAMP_dom"/>
</dbReference>
<dbReference type="GO" id="GO:0008081">
    <property type="term" value="F:phosphoric diester hydrolase activity"/>
    <property type="evidence" value="ECO:0007669"/>
    <property type="project" value="UniProtKB-ARBA"/>
</dbReference>